<gene>
    <name evidence="10" type="primary">recJ</name>
    <name evidence="10" type="ORF">J0M35_01570</name>
</gene>
<dbReference type="Gene3D" id="3.90.1640.30">
    <property type="match status" value="1"/>
</dbReference>
<dbReference type="AlphaFoldDB" id="A0A8J7TLG9"/>
<evidence type="ECO:0000259" key="7">
    <source>
        <dbReference type="Pfam" id="PF01368"/>
    </source>
</evidence>
<dbReference type="Pfam" id="PF02272">
    <property type="entry name" value="DHHA1"/>
    <property type="match status" value="1"/>
</dbReference>
<evidence type="ECO:0000256" key="2">
    <source>
        <dbReference type="ARBA" id="ARBA00019841"/>
    </source>
</evidence>
<dbReference type="Gene3D" id="3.10.310.30">
    <property type="match status" value="1"/>
</dbReference>
<evidence type="ECO:0000256" key="3">
    <source>
        <dbReference type="ARBA" id="ARBA00022722"/>
    </source>
</evidence>
<evidence type="ECO:0000313" key="11">
    <source>
        <dbReference type="Proteomes" id="UP000664277"/>
    </source>
</evidence>
<dbReference type="PANTHER" id="PTHR30255">
    <property type="entry name" value="SINGLE-STRANDED-DNA-SPECIFIC EXONUCLEASE RECJ"/>
    <property type="match status" value="1"/>
</dbReference>
<evidence type="ECO:0000313" key="10">
    <source>
        <dbReference type="EMBL" id="MBN8659023.1"/>
    </source>
</evidence>
<protein>
    <recommendedName>
        <fullName evidence="2">Single-stranded-DNA-specific exonuclease RecJ</fullName>
    </recommendedName>
</protein>
<evidence type="ECO:0000256" key="5">
    <source>
        <dbReference type="ARBA" id="ARBA00022839"/>
    </source>
</evidence>
<comment type="caution">
    <text evidence="10">The sequence shown here is derived from an EMBL/GenBank/DDBJ whole genome shotgun (WGS) entry which is preliminary data.</text>
</comment>
<dbReference type="GO" id="GO:0008409">
    <property type="term" value="F:5'-3' exonuclease activity"/>
    <property type="evidence" value="ECO:0007669"/>
    <property type="project" value="InterPro"/>
</dbReference>
<feature type="domain" description="DHHA1" evidence="8">
    <location>
        <begin position="354"/>
        <end position="439"/>
    </location>
</feature>
<dbReference type="EMBL" id="JAFLCK010000001">
    <property type="protein sequence ID" value="MBN8659023.1"/>
    <property type="molecule type" value="Genomic_DNA"/>
</dbReference>
<evidence type="ECO:0000259" key="8">
    <source>
        <dbReference type="Pfam" id="PF02272"/>
    </source>
</evidence>
<dbReference type="InterPro" id="IPR003156">
    <property type="entry name" value="DHHA1_dom"/>
</dbReference>
<dbReference type="GO" id="GO:0006281">
    <property type="term" value="P:DNA repair"/>
    <property type="evidence" value="ECO:0007669"/>
    <property type="project" value="InterPro"/>
</dbReference>
<dbReference type="InterPro" id="IPR001667">
    <property type="entry name" value="DDH_dom"/>
</dbReference>
<evidence type="ECO:0000256" key="4">
    <source>
        <dbReference type="ARBA" id="ARBA00022801"/>
    </source>
</evidence>
<dbReference type="InterPro" id="IPR041122">
    <property type="entry name" value="RecJ_OB"/>
</dbReference>
<dbReference type="GO" id="GO:0006310">
    <property type="term" value="P:DNA recombination"/>
    <property type="evidence" value="ECO:0007669"/>
    <property type="project" value="InterPro"/>
</dbReference>
<keyword evidence="5 10" id="KW-0269">Exonuclease</keyword>
<dbReference type="SUPFAM" id="SSF64182">
    <property type="entry name" value="DHH phosphoesterases"/>
    <property type="match status" value="1"/>
</dbReference>
<reference evidence="10" key="1">
    <citation type="submission" date="2021-02" db="EMBL/GenBank/DDBJ databases">
        <title>Genome-Resolved Metagenomics of a Microbial Community Performing Photosynthetic Biological Nutrient Removal.</title>
        <authorList>
            <person name="Mcdaniel E.A."/>
        </authorList>
    </citation>
    <scope>NUCLEOTIDE SEQUENCE</scope>
    <source>
        <strain evidence="10">UWPOB_OBS1</strain>
    </source>
</reference>
<feature type="region of interest" description="Disordered" evidence="6">
    <location>
        <begin position="574"/>
        <end position="594"/>
    </location>
</feature>
<dbReference type="InterPro" id="IPR038763">
    <property type="entry name" value="DHH_sf"/>
</dbReference>
<feature type="domain" description="DDH" evidence="7">
    <location>
        <begin position="85"/>
        <end position="235"/>
    </location>
</feature>
<sequence>MTQNSEKASKIWMFPPGEPPSDDLLAACGGSKVLAGILLRRGIDSVESCRAYLDESTYKPSHFSELPNAQKAIERLAKAIESKEKVTVYGDYDVDGITGTSVLLSVLRQLGANVDFYIPNRLTEGYGLNLKAVSVLASKHRTKLIVTCDCGVSNFSEINLAKSLGVDALVLDHHTMPEMLPPAVAVVHPKLLGEEHPLYNLPGVGVAYKVCEGLLHHFGRGEESDKLLDFVTLGMIADLVPLVKENRYLVKVGLPKLVKSERIGLQALLQQVGGKEDTDLVGFGLAPRINAVGRLSDAASAVELMTTEDPQRAQELAQQLARENARRQELCERIFAEADRRVMTTCDLDQDKGICIYDETWHHGVVGIVASRLVEKFQRPVFIGQLDKEEGLVRGSARGVEQIDLYEVLKDNEALLNKWGGHKMAAGFSFAVEKAEVAARSIVNTCNRMIGTKSLRGRVEIDAVVNASEMDLGIVSELNRMAPFGMNNRKPVLVIEELKVSSVRPLGKEGKHSRMIFAAGDSQFECVMWNSRGRTPSEGETVDLAFNAEINSYGGRDRLQLMMVDWRRHGAAPVVDEPEKTNESHSASSGKAVDNVKRAGISPAPALAIEETEADINSQDIDELTKSANLVKSQSLVRLTFKDLRAYAGRADVIAKAVGKLSGVFLFGEEATKISAPDLKKFEFQDRTQLKAAEHLLVWQYPPSLKNFQDLLFATRAKTVYLVGEREDDLEPQDPAQFMKQLLGLIRFAVNQRDGQVEGDKLAALLGATKMSVALALAALKRVHWIDWFTENGIIYLDLLGSPVASVEETPEYKQLLASLAQTDKFRKWCSQCSMKELQLALIPNQIGLSGEPEVLGAEAEKLKGSPSITIDER</sequence>
<dbReference type="InterPro" id="IPR051673">
    <property type="entry name" value="SSDNA_exonuclease_RecJ"/>
</dbReference>
<dbReference type="PANTHER" id="PTHR30255:SF2">
    <property type="entry name" value="SINGLE-STRANDED-DNA-SPECIFIC EXONUCLEASE RECJ"/>
    <property type="match status" value="1"/>
</dbReference>
<keyword evidence="3" id="KW-0540">Nuclease</keyword>
<dbReference type="NCBIfam" id="TIGR00644">
    <property type="entry name" value="recJ"/>
    <property type="match status" value="1"/>
</dbReference>
<evidence type="ECO:0000256" key="1">
    <source>
        <dbReference type="ARBA" id="ARBA00005915"/>
    </source>
</evidence>
<comment type="similarity">
    <text evidence="1">Belongs to the RecJ family.</text>
</comment>
<keyword evidence="4" id="KW-0378">Hydrolase</keyword>
<proteinExistence type="inferred from homology"/>
<dbReference type="InterPro" id="IPR004610">
    <property type="entry name" value="RecJ"/>
</dbReference>
<accession>A0A8J7TLG9</accession>
<dbReference type="GO" id="GO:0003676">
    <property type="term" value="F:nucleic acid binding"/>
    <property type="evidence" value="ECO:0007669"/>
    <property type="project" value="InterPro"/>
</dbReference>
<evidence type="ECO:0000256" key="6">
    <source>
        <dbReference type="SAM" id="MobiDB-lite"/>
    </source>
</evidence>
<feature type="domain" description="RecJ OB" evidence="9">
    <location>
        <begin position="461"/>
        <end position="565"/>
    </location>
</feature>
<dbReference type="Pfam" id="PF01368">
    <property type="entry name" value="DHH"/>
    <property type="match status" value="1"/>
</dbReference>
<dbReference type="Pfam" id="PF17768">
    <property type="entry name" value="RecJ_OB"/>
    <property type="match status" value="1"/>
</dbReference>
<name>A0A8J7TLG9_9BACT</name>
<evidence type="ECO:0000259" key="9">
    <source>
        <dbReference type="Pfam" id="PF17768"/>
    </source>
</evidence>
<organism evidence="10 11">
    <name type="scientific">Candidatus Obscuribacter phosphatis</name>
    <dbReference type="NCBI Taxonomy" id="1906157"/>
    <lineage>
        <taxon>Bacteria</taxon>
        <taxon>Bacillati</taxon>
        <taxon>Candidatus Melainabacteria</taxon>
        <taxon>Candidatus Obscuribacterales</taxon>
        <taxon>Candidatus Obscuribacteraceae</taxon>
        <taxon>Candidatus Obscuribacter</taxon>
    </lineage>
</organism>
<dbReference type="Proteomes" id="UP000664277">
    <property type="component" value="Unassembled WGS sequence"/>
</dbReference>